<proteinExistence type="predicted"/>
<organism evidence="1 2">
    <name type="scientific">Psychromonas ingrahamii (strain DSM 17664 / CCUG 51855 / 37)</name>
    <dbReference type="NCBI Taxonomy" id="357804"/>
    <lineage>
        <taxon>Bacteria</taxon>
        <taxon>Pseudomonadati</taxon>
        <taxon>Pseudomonadota</taxon>
        <taxon>Gammaproteobacteria</taxon>
        <taxon>Alteromonadales</taxon>
        <taxon>Psychromonadaceae</taxon>
        <taxon>Psychromonas</taxon>
    </lineage>
</organism>
<accession>A1SVP9</accession>
<dbReference type="AlphaFoldDB" id="A1SVP9"/>
<dbReference type="KEGG" id="pin:Ping_1784"/>
<name>A1SVP9_PSYIN</name>
<dbReference type="EMBL" id="CP000510">
    <property type="protein sequence ID" value="ABM03564.1"/>
    <property type="molecule type" value="Genomic_DNA"/>
</dbReference>
<evidence type="ECO:0000313" key="2">
    <source>
        <dbReference type="Proteomes" id="UP000000639"/>
    </source>
</evidence>
<keyword evidence="2" id="KW-1185">Reference proteome</keyword>
<dbReference type="Proteomes" id="UP000000639">
    <property type="component" value="Chromosome"/>
</dbReference>
<evidence type="ECO:0000313" key="1">
    <source>
        <dbReference type="EMBL" id="ABM03564.1"/>
    </source>
</evidence>
<dbReference type="HOGENOM" id="CLU_1214009_0_0_6"/>
<protein>
    <submittedName>
        <fullName evidence="1">Uncharacterized protein</fullName>
    </submittedName>
</protein>
<sequence>MLILPILLTINTNLMPTCKRSDGEEGRCWDFKLKIAFSVTMNLEGNCVWDPDSIVFMKSMLAGESYFNFSKLEGALMSKSLLIILFVTSFISTGMAIQPAATVELKYSLEFILKTILDYKNLNYRPEIPLPELVVASKTSLKQFQDDVEPQWQMRPDIIINTFVAKLNKIYLLDEKAYYDNFERCMDDSLAHELTHYIQVKYRGSLDNESLEWDAVNTQNWFREKYCF</sequence>
<gene>
    <name evidence="1" type="ordered locus">Ping_1784</name>
</gene>
<reference evidence="1 2" key="1">
    <citation type="submission" date="2007-01" db="EMBL/GenBank/DDBJ databases">
        <title>Complete sequence of Psychromonas ingrahamii 37.</title>
        <authorList>
            <consortium name="US DOE Joint Genome Institute"/>
            <person name="Copeland A."/>
            <person name="Lucas S."/>
            <person name="Lapidus A."/>
            <person name="Barry K."/>
            <person name="Detter J.C."/>
            <person name="Glavina del Rio T."/>
            <person name="Hammon N."/>
            <person name="Israni S."/>
            <person name="Dalin E."/>
            <person name="Tice H."/>
            <person name="Pitluck S."/>
            <person name="Thompson L.S."/>
            <person name="Brettin T."/>
            <person name="Bruce D."/>
            <person name="Han C."/>
            <person name="Tapia R."/>
            <person name="Schmutz J."/>
            <person name="Larimer F."/>
            <person name="Land M."/>
            <person name="Hauser L."/>
            <person name="Kyrpides N."/>
            <person name="Ivanova N."/>
            <person name="Staley J."/>
            <person name="Richardson P."/>
        </authorList>
    </citation>
    <scope>NUCLEOTIDE SEQUENCE [LARGE SCALE GENOMIC DNA]</scope>
    <source>
        <strain evidence="1 2">37</strain>
    </source>
</reference>